<protein>
    <submittedName>
        <fullName evidence="1">SEC-C domain-containing protein</fullName>
    </submittedName>
</protein>
<dbReference type="EMBL" id="JAFNJU010000008">
    <property type="protein sequence ID" value="MBO1265614.1"/>
    <property type="molecule type" value="Genomic_DNA"/>
</dbReference>
<dbReference type="AlphaFoldDB" id="A0A939H7G5"/>
<dbReference type="Proteomes" id="UP000664218">
    <property type="component" value="Unassembled WGS sequence"/>
</dbReference>
<organism evidence="1 2">
    <name type="scientific">Proteiniclasticum aestuarii</name>
    <dbReference type="NCBI Taxonomy" id="2817862"/>
    <lineage>
        <taxon>Bacteria</taxon>
        <taxon>Bacillati</taxon>
        <taxon>Bacillota</taxon>
        <taxon>Clostridia</taxon>
        <taxon>Eubacteriales</taxon>
        <taxon>Clostridiaceae</taxon>
        <taxon>Proteiniclasticum</taxon>
    </lineage>
</organism>
<accession>A0A939H7G5</accession>
<evidence type="ECO:0000313" key="1">
    <source>
        <dbReference type="EMBL" id="MBO1265614.1"/>
    </source>
</evidence>
<dbReference type="NCBIfam" id="NF004088">
    <property type="entry name" value="PRK05590.1"/>
    <property type="match status" value="1"/>
</dbReference>
<evidence type="ECO:0000313" key="2">
    <source>
        <dbReference type="Proteomes" id="UP000664218"/>
    </source>
</evidence>
<comment type="caution">
    <text evidence="1">The sequence shown here is derived from an EMBL/GenBank/DDBJ whole genome shotgun (WGS) entry which is preliminary data.</text>
</comment>
<dbReference type="RefSeq" id="WP_207600135.1">
    <property type="nucleotide sequence ID" value="NZ_JAFNJU010000008.1"/>
</dbReference>
<dbReference type="PANTHER" id="PTHR33747">
    <property type="entry name" value="UPF0225 PROTEIN SCO1677"/>
    <property type="match status" value="1"/>
</dbReference>
<reference evidence="1" key="1">
    <citation type="submission" date="2021-03" db="EMBL/GenBank/DDBJ databases">
        <title>Proteiniclasticum marinus sp. nov., isolated from tidal flat sediment.</title>
        <authorList>
            <person name="Namirimu T."/>
            <person name="Yang J.-A."/>
            <person name="Yang S.-H."/>
            <person name="Kim Y.-J."/>
            <person name="Kwon K.K."/>
        </authorList>
    </citation>
    <scope>NUCLEOTIDE SEQUENCE</scope>
    <source>
        <strain evidence="1">SCR006</strain>
    </source>
</reference>
<keyword evidence="2" id="KW-1185">Reference proteome</keyword>
<dbReference type="Pfam" id="PF02810">
    <property type="entry name" value="SEC-C"/>
    <property type="match status" value="1"/>
</dbReference>
<dbReference type="SUPFAM" id="SSF103642">
    <property type="entry name" value="Sec-C motif"/>
    <property type="match status" value="1"/>
</dbReference>
<sequence>MNLYKSWNDMVVDYVKTKGEKAFWEEYSKVEGGIYRKILDNPYEKFTYRISDLAKEMKTTDEFVMGFTDGVNDSLNTQLDLENIGADDEITLDINLEKLYYNMLDAKADYLYEIPAWENILTEEKREEIQKELKDSRTVRNENKIGRNDPCPCGSGKKYKKCCGKVS</sequence>
<gene>
    <name evidence="1" type="ORF">J3A84_11265</name>
</gene>
<name>A0A939H7G5_9CLOT</name>
<dbReference type="InterPro" id="IPR004027">
    <property type="entry name" value="SEC_C_motif"/>
</dbReference>
<dbReference type="Gene3D" id="3.10.450.50">
    <property type="match status" value="1"/>
</dbReference>
<proteinExistence type="predicted"/>
<dbReference type="PANTHER" id="PTHR33747:SF1">
    <property type="entry name" value="ADENYLATE CYCLASE-ASSOCIATED CAP C-TERMINAL DOMAIN-CONTAINING PROTEIN"/>
    <property type="match status" value="1"/>
</dbReference>